<proteinExistence type="predicted"/>
<dbReference type="Proteomes" id="UP000191025">
    <property type="component" value="Unassembled WGS sequence"/>
</dbReference>
<feature type="transmembrane region" description="Helical" evidence="2">
    <location>
        <begin position="239"/>
        <end position="261"/>
    </location>
</feature>
<evidence type="ECO:0000313" key="3">
    <source>
        <dbReference type="EMBL" id="OPH33807.1"/>
    </source>
</evidence>
<dbReference type="EMBL" id="MXAN01000100">
    <property type="protein sequence ID" value="OPH33807.1"/>
    <property type="molecule type" value="Genomic_DNA"/>
</dbReference>
<dbReference type="RefSeq" id="WP_062498998.1">
    <property type="nucleotide sequence ID" value="NZ_MXAN01000100.1"/>
</dbReference>
<evidence type="ECO:0000256" key="2">
    <source>
        <dbReference type="SAM" id="Phobius"/>
    </source>
</evidence>
<feature type="transmembrane region" description="Helical" evidence="2">
    <location>
        <begin position="20"/>
        <end position="38"/>
    </location>
</feature>
<dbReference type="Pfam" id="PF01554">
    <property type="entry name" value="MatE"/>
    <property type="match status" value="1"/>
</dbReference>
<feature type="transmembrane region" description="Helical" evidence="2">
    <location>
        <begin position="353"/>
        <end position="378"/>
    </location>
</feature>
<feature type="transmembrane region" description="Helical" evidence="2">
    <location>
        <begin position="415"/>
        <end position="433"/>
    </location>
</feature>
<feature type="transmembrane region" description="Helical" evidence="2">
    <location>
        <begin position="281"/>
        <end position="300"/>
    </location>
</feature>
<protein>
    <recommendedName>
        <fullName evidence="5">MATE family efflux transporter</fullName>
    </recommendedName>
</protein>
<feature type="transmembrane region" description="Helical" evidence="2">
    <location>
        <begin position="86"/>
        <end position="110"/>
    </location>
</feature>
<dbReference type="GO" id="GO:0005886">
    <property type="term" value="C:plasma membrane"/>
    <property type="evidence" value="ECO:0007669"/>
    <property type="project" value="TreeGrafter"/>
</dbReference>
<dbReference type="PANTHER" id="PTHR43298:SF2">
    <property type="entry name" value="FMN_FAD EXPORTER YEEO-RELATED"/>
    <property type="match status" value="1"/>
</dbReference>
<dbReference type="GO" id="GO:0042910">
    <property type="term" value="F:xenobiotic transmembrane transporter activity"/>
    <property type="evidence" value="ECO:0007669"/>
    <property type="project" value="InterPro"/>
</dbReference>
<sequence length="439" mass="49040">MSSTHQDAVTPNLFKQIGSIWLTQMVLVIIPVIDTYLLSGVSSANIAGYALANAFYGLWILTAKGVLQGLSYAVAQRFGKNDNTGIASLLIQSVWLLVIMTMVAWGLLWFSSLGIRHLSISDDLKTLAVQYLYVITMGVPAVLGIRILVAYLQAIDMSDVVFKILWMALPFKIIIGYGCVQGYFGTSWQGTTGTALSTNLYYWLVFLIVGRISYQHIQPYLHSNHAIRLWINWSEIKQLLGYGLPIGASYLAEYSLFPIIVSLLAIANEGMLAAHEIMNNIYDLFLSLPIAVMIAMSIWLGQRYPNPSITTLKTIKYAEMILLGFAVVAGLVIYGTGSLWVGYYHIDTFSQELIFGALPLLILRGVFECTASLNAFYLRAIGHGWSAFIFTMIGLWGIGFFGISVSDNLTINQIWQWLALSYGLGWVLSRWWFWRVVKK</sequence>
<gene>
    <name evidence="3" type="ORF">B5J94_12430</name>
</gene>
<dbReference type="InterPro" id="IPR002528">
    <property type="entry name" value="MATE_fam"/>
</dbReference>
<evidence type="ECO:0000313" key="4">
    <source>
        <dbReference type="Proteomes" id="UP000191025"/>
    </source>
</evidence>
<dbReference type="InterPro" id="IPR050222">
    <property type="entry name" value="MATE_MdtK"/>
</dbReference>
<feature type="transmembrane region" description="Helical" evidence="2">
    <location>
        <begin position="321"/>
        <end position="341"/>
    </location>
</feature>
<keyword evidence="2" id="KW-1133">Transmembrane helix</keyword>
<keyword evidence="2" id="KW-0472">Membrane</keyword>
<accession>A0A1V4GME6</accession>
<dbReference type="GO" id="GO:0015297">
    <property type="term" value="F:antiporter activity"/>
    <property type="evidence" value="ECO:0007669"/>
    <property type="project" value="InterPro"/>
</dbReference>
<feature type="transmembrane region" description="Helical" evidence="2">
    <location>
        <begin position="164"/>
        <end position="184"/>
    </location>
</feature>
<evidence type="ECO:0000256" key="1">
    <source>
        <dbReference type="ARBA" id="ARBA00022448"/>
    </source>
</evidence>
<organism evidence="3 4">
    <name type="scientific">Moraxella lacunata</name>
    <dbReference type="NCBI Taxonomy" id="477"/>
    <lineage>
        <taxon>Bacteria</taxon>
        <taxon>Pseudomonadati</taxon>
        <taxon>Pseudomonadota</taxon>
        <taxon>Gammaproteobacteria</taxon>
        <taxon>Moraxellales</taxon>
        <taxon>Moraxellaceae</taxon>
        <taxon>Moraxella</taxon>
    </lineage>
</organism>
<reference evidence="4" key="1">
    <citation type="submission" date="2017-03" db="EMBL/GenBank/DDBJ databases">
        <title>Draft genome sequence of Moraxella equi CCUG 4950T type strain.</title>
        <authorList>
            <person name="Salva-Serra F."/>
            <person name="Engstrom-Jakobsson H."/>
            <person name="Thorell K."/>
            <person name="Jaen-Luchoro D."/>
            <person name="Gonzales-Siles L."/>
            <person name="Karlsson R."/>
            <person name="Yazdan S."/>
            <person name="Boulund F."/>
            <person name="Johnning A."/>
            <person name="Engstrand L."/>
            <person name="Kristiansson E."/>
            <person name="Moore E."/>
        </authorList>
    </citation>
    <scope>NUCLEOTIDE SEQUENCE [LARGE SCALE GENOMIC DNA]</scope>
    <source>
        <strain evidence="4">CCUG 4441</strain>
    </source>
</reference>
<feature type="transmembrane region" description="Helical" evidence="2">
    <location>
        <begin position="130"/>
        <end position="152"/>
    </location>
</feature>
<name>A0A1V4GME6_MORLA</name>
<dbReference type="PANTHER" id="PTHR43298">
    <property type="entry name" value="MULTIDRUG RESISTANCE PROTEIN NORM-RELATED"/>
    <property type="match status" value="1"/>
</dbReference>
<dbReference type="AlphaFoldDB" id="A0A1V4GME6"/>
<feature type="transmembrane region" description="Helical" evidence="2">
    <location>
        <begin position="50"/>
        <end position="74"/>
    </location>
</feature>
<keyword evidence="2" id="KW-0812">Transmembrane</keyword>
<evidence type="ECO:0008006" key="5">
    <source>
        <dbReference type="Google" id="ProtNLM"/>
    </source>
</evidence>
<feature type="transmembrane region" description="Helical" evidence="2">
    <location>
        <begin position="385"/>
        <end position="403"/>
    </location>
</feature>
<keyword evidence="1" id="KW-0813">Transport</keyword>
<comment type="caution">
    <text evidence="3">The sequence shown here is derived from an EMBL/GenBank/DDBJ whole genome shotgun (WGS) entry which is preliminary data.</text>
</comment>